<feature type="binding site" evidence="14">
    <location>
        <position position="232"/>
    </location>
    <ligand>
        <name>substrate</name>
    </ligand>
</feature>
<dbReference type="Gene3D" id="2.60.410.10">
    <property type="entry name" value="D-Ala-D-Ala carboxypeptidase, C-terminal domain"/>
    <property type="match status" value="1"/>
</dbReference>
<keyword evidence="19" id="KW-1185">Reference proteome</keyword>
<dbReference type="InterPro" id="IPR012907">
    <property type="entry name" value="Peptidase_S11_C"/>
</dbReference>
<dbReference type="UniPathway" id="UPA00219"/>
<evidence type="ECO:0000256" key="12">
    <source>
        <dbReference type="ARBA" id="ARBA00034000"/>
    </source>
</evidence>
<evidence type="ECO:0000256" key="11">
    <source>
        <dbReference type="ARBA" id="ARBA00023316"/>
    </source>
</evidence>
<comment type="caution">
    <text evidence="18">The sequence shown here is derived from an EMBL/GenBank/DDBJ whole genome shotgun (WGS) entry which is preliminary data.</text>
</comment>
<feature type="active site" description="Proton acceptor" evidence="13">
    <location>
        <position position="63"/>
    </location>
</feature>
<dbReference type="RefSeq" id="WP_008599927.1">
    <property type="nucleotide sequence ID" value="NZ_AMRV01000001.1"/>
</dbReference>
<keyword evidence="9" id="KW-0133">Cell shape</keyword>
<evidence type="ECO:0000259" key="17">
    <source>
        <dbReference type="SMART" id="SM00936"/>
    </source>
</evidence>
<dbReference type="InterPro" id="IPR001967">
    <property type="entry name" value="Peptidase_S11_N"/>
</dbReference>
<dbReference type="OrthoDB" id="9795979at2"/>
<dbReference type="Proteomes" id="UP000011717">
    <property type="component" value="Unassembled WGS sequence"/>
</dbReference>
<keyword evidence="11" id="KW-0961">Cell wall biogenesis/degradation</keyword>
<dbReference type="Pfam" id="PF07943">
    <property type="entry name" value="PBP5_C"/>
    <property type="match status" value="1"/>
</dbReference>
<keyword evidence="6" id="KW-0645">Protease</keyword>
<feature type="domain" description="Peptidase S11 D-Ala-D-Ala carboxypeptidase A C-terminal" evidence="17">
    <location>
        <begin position="282"/>
        <end position="371"/>
    </location>
</feature>
<keyword evidence="7 16" id="KW-0732">Signal</keyword>
<name>M2U978_9SPHN</name>
<proteinExistence type="inferred from homology"/>
<evidence type="ECO:0000313" key="19">
    <source>
        <dbReference type="Proteomes" id="UP000011717"/>
    </source>
</evidence>
<feature type="active site" description="Acyl-ester intermediate" evidence="13">
    <location>
        <position position="60"/>
    </location>
</feature>
<protein>
    <recommendedName>
        <fullName evidence="4">serine-type D-Ala-D-Ala carboxypeptidase</fullName>
        <ecNumber evidence="4">3.4.16.4</ecNumber>
    </recommendedName>
</protein>
<evidence type="ECO:0000256" key="2">
    <source>
        <dbReference type="ARBA" id="ARBA00004752"/>
    </source>
</evidence>
<dbReference type="InterPro" id="IPR018044">
    <property type="entry name" value="Peptidase_S11"/>
</dbReference>
<accession>M2U978</accession>
<keyword evidence="8" id="KW-0378">Hydrolase</keyword>
<evidence type="ECO:0000313" key="18">
    <source>
        <dbReference type="EMBL" id="EMD84548.1"/>
    </source>
</evidence>
<keyword evidence="5 18" id="KW-0121">Carboxypeptidase</keyword>
<dbReference type="PANTHER" id="PTHR21581:SF6">
    <property type="entry name" value="TRAFFICKING PROTEIN PARTICLE COMPLEX SUBUNIT 12"/>
    <property type="match status" value="1"/>
</dbReference>
<dbReference type="GO" id="GO:0071555">
    <property type="term" value="P:cell wall organization"/>
    <property type="evidence" value="ECO:0007669"/>
    <property type="project" value="UniProtKB-KW"/>
</dbReference>
<comment type="pathway">
    <text evidence="2">Cell wall biogenesis; peptidoglycan biosynthesis.</text>
</comment>
<evidence type="ECO:0000256" key="8">
    <source>
        <dbReference type="ARBA" id="ARBA00022801"/>
    </source>
</evidence>
<dbReference type="PRINTS" id="PR00725">
    <property type="entry name" value="DADACBPTASE1"/>
</dbReference>
<keyword evidence="10" id="KW-0573">Peptidoglycan synthesis</keyword>
<feature type="signal peptide" evidence="16">
    <location>
        <begin position="1"/>
        <end position="20"/>
    </location>
</feature>
<dbReference type="EMBL" id="AMRV01000001">
    <property type="protein sequence ID" value="EMD84548.1"/>
    <property type="molecule type" value="Genomic_DNA"/>
</dbReference>
<reference evidence="18 19" key="1">
    <citation type="journal article" date="2013" name="Genome Announc.">
        <title>Draft Genome Sequence of Strain JLT2015T, Belonging to the Family Sphingomonadaceae of the Alphaproteobacteria.</title>
        <authorList>
            <person name="Tang K."/>
            <person name="Liu K."/>
            <person name="Li S."/>
            <person name="Jiao N."/>
        </authorList>
    </citation>
    <scope>NUCLEOTIDE SEQUENCE [LARGE SCALE GENOMIC DNA]</scope>
    <source>
        <strain evidence="18 19">JLT2015</strain>
    </source>
</reference>
<dbReference type="GO" id="GO:0009252">
    <property type="term" value="P:peptidoglycan biosynthetic process"/>
    <property type="evidence" value="ECO:0007669"/>
    <property type="project" value="UniProtKB-UniPathway"/>
</dbReference>
<dbReference type="PANTHER" id="PTHR21581">
    <property type="entry name" value="D-ALANYL-D-ALANINE CARBOXYPEPTIDASE"/>
    <property type="match status" value="1"/>
</dbReference>
<evidence type="ECO:0000256" key="9">
    <source>
        <dbReference type="ARBA" id="ARBA00022960"/>
    </source>
</evidence>
<dbReference type="GO" id="GO:0009002">
    <property type="term" value="F:serine-type D-Ala-D-Ala carboxypeptidase activity"/>
    <property type="evidence" value="ECO:0007669"/>
    <property type="project" value="UniProtKB-EC"/>
</dbReference>
<feature type="chain" id="PRO_5004027413" description="serine-type D-Ala-D-Ala carboxypeptidase" evidence="16">
    <location>
        <begin position="21"/>
        <end position="387"/>
    </location>
</feature>
<evidence type="ECO:0000256" key="1">
    <source>
        <dbReference type="ARBA" id="ARBA00003217"/>
    </source>
</evidence>
<comment type="catalytic activity">
    <reaction evidence="12">
        <text>Preferential cleavage: (Ac)2-L-Lys-D-Ala-|-D-Ala. Also transpeptidation of peptidyl-alanyl moieties that are N-acyl substituents of D-alanine.</text>
        <dbReference type="EC" id="3.4.16.4"/>
    </reaction>
</comment>
<evidence type="ECO:0000256" key="5">
    <source>
        <dbReference type="ARBA" id="ARBA00022645"/>
    </source>
</evidence>
<dbReference type="Pfam" id="PF00768">
    <property type="entry name" value="Peptidase_S11"/>
    <property type="match status" value="1"/>
</dbReference>
<comment type="similarity">
    <text evidence="3 15">Belongs to the peptidase S11 family.</text>
</comment>
<dbReference type="InterPro" id="IPR012338">
    <property type="entry name" value="Beta-lactam/transpept-like"/>
</dbReference>
<dbReference type="AlphaFoldDB" id="M2U978"/>
<dbReference type="PATRIC" id="fig|1234595.3.peg.477"/>
<evidence type="ECO:0000256" key="3">
    <source>
        <dbReference type="ARBA" id="ARBA00007164"/>
    </source>
</evidence>
<dbReference type="Gene3D" id="3.40.710.10">
    <property type="entry name" value="DD-peptidase/beta-lactamase superfamily"/>
    <property type="match status" value="1"/>
</dbReference>
<dbReference type="GO" id="GO:0006508">
    <property type="term" value="P:proteolysis"/>
    <property type="evidence" value="ECO:0007669"/>
    <property type="project" value="UniProtKB-KW"/>
</dbReference>
<dbReference type="GO" id="GO:0008360">
    <property type="term" value="P:regulation of cell shape"/>
    <property type="evidence" value="ECO:0007669"/>
    <property type="project" value="UniProtKB-KW"/>
</dbReference>
<dbReference type="InterPro" id="IPR037167">
    <property type="entry name" value="Peptidase_S11_C_sf"/>
</dbReference>
<evidence type="ECO:0000256" key="16">
    <source>
        <dbReference type="SAM" id="SignalP"/>
    </source>
</evidence>
<comment type="function">
    <text evidence="1">Removes C-terminal D-alanyl residues from sugar-peptide cell wall precursors.</text>
</comment>
<dbReference type="SMART" id="SM00936">
    <property type="entry name" value="PBP5_C"/>
    <property type="match status" value="1"/>
</dbReference>
<organism evidence="18 19">
    <name type="scientific">Pacificimonas flava</name>
    <dbReference type="NCBI Taxonomy" id="1234595"/>
    <lineage>
        <taxon>Bacteria</taxon>
        <taxon>Pseudomonadati</taxon>
        <taxon>Pseudomonadota</taxon>
        <taxon>Alphaproteobacteria</taxon>
        <taxon>Sphingomonadales</taxon>
        <taxon>Sphingosinicellaceae</taxon>
        <taxon>Pacificimonas</taxon>
    </lineage>
</organism>
<evidence type="ECO:0000256" key="6">
    <source>
        <dbReference type="ARBA" id="ARBA00022670"/>
    </source>
</evidence>
<evidence type="ECO:0000256" key="7">
    <source>
        <dbReference type="ARBA" id="ARBA00022729"/>
    </source>
</evidence>
<sequence>MRSPAVLSALAAATALTVLAAAPATSQSFDTQAPFAFLKDTNSDLILFERGADEPMPPASMAKMMTVLVAFDQIDKGKMSLKDTCQVRPDTWRAWSNQGSTMFLKVNEVVSVSDLLHGIVTASGNDASVVLAECIAGTVDAFAGAMNAMGEQIGLTGSHFTTANGWPDEGEYVTARDLARIAEVTIEDHPKLYEQFYTTKEFTHGETMSGEPITQPNRNPIFGRVRGADGLKTGHTEAAGYGFTGSAERDGRRLVMVVAGLPSMSARRDESTRFLEWGFNAFEGAQLQPGKVLAQAAVYNGSKDTISLTAKDGAMLTLPKAIVSDVNARIVYKSPLPAPLQAGQEVGKLHVKAGDMPEQVIPLVAGEAVEEAGFFTRAINGFKSLIG</sequence>
<evidence type="ECO:0000256" key="15">
    <source>
        <dbReference type="RuleBase" id="RU004016"/>
    </source>
</evidence>
<gene>
    <name evidence="18" type="ORF">C725_0478</name>
</gene>
<feature type="active site" evidence="13">
    <location>
        <position position="123"/>
    </location>
</feature>
<evidence type="ECO:0000256" key="13">
    <source>
        <dbReference type="PIRSR" id="PIRSR618044-1"/>
    </source>
</evidence>
<evidence type="ECO:0000256" key="14">
    <source>
        <dbReference type="PIRSR" id="PIRSR618044-2"/>
    </source>
</evidence>
<dbReference type="SUPFAM" id="SSF56601">
    <property type="entry name" value="beta-lactamase/transpeptidase-like"/>
    <property type="match status" value="1"/>
</dbReference>
<dbReference type="EC" id="3.4.16.4" evidence="4"/>
<dbReference type="SUPFAM" id="SSF69189">
    <property type="entry name" value="Penicillin-binding protein associated domain"/>
    <property type="match status" value="1"/>
</dbReference>
<dbReference type="InterPro" id="IPR015956">
    <property type="entry name" value="Peniciliin-bd_prot_C_sf"/>
</dbReference>
<evidence type="ECO:0000256" key="10">
    <source>
        <dbReference type="ARBA" id="ARBA00022984"/>
    </source>
</evidence>
<evidence type="ECO:0000256" key="4">
    <source>
        <dbReference type="ARBA" id="ARBA00012448"/>
    </source>
</evidence>